<protein>
    <submittedName>
        <fullName evidence="1">Uncharacterized protein</fullName>
    </submittedName>
</protein>
<dbReference type="AlphaFoldDB" id="A0A2N0QN49"/>
<comment type="caution">
    <text evidence="1">The sequence shown here is derived from an EMBL/GenBank/DDBJ whole genome shotgun (WGS) entry which is preliminary data.</text>
</comment>
<proteinExistence type="predicted"/>
<reference evidence="1 2" key="2">
    <citation type="submission" date="2017-10" db="EMBL/GenBank/DDBJ databases">
        <title>Genome analyses suggest a sexual origin of heterokaryosis in a supposedly ancient asexual fungus.</title>
        <authorList>
            <person name="Corradi N."/>
            <person name="Sedzielewska K."/>
            <person name="Noel J."/>
            <person name="Charron P."/>
            <person name="Farinelli L."/>
            <person name="Marton T."/>
            <person name="Kruger M."/>
            <person name="Pelin A."/>
            <person name="Brachmann A."/>
            <person name="Corradi N."/>
        </authorList>
    </citation>
    <scope>NUCLEOTIDE SEQUENCE [LARGE SCALE GENOMIC DNA]</scope>
    <source>
        <strain evidence="1 2">A1</strain>
    </source>
</reference>
<organism evidence="1 2">
    <name type="scientific">Rhizophagus irregularis</name>
    <dbReference type="NCBI Taxonomy" id="588596"/>
    <lineage>
        <taxon>Eukaryota</taxon>
        <taxon>Fungi</taxon>
        <taxon>Fungi incertae sedis</taxon>
        <taxon>Mucoromycota</taxon>
        <taxon>Glomeromycotina</taxon>
        <taxon>Glomeromycetes</taxon>
        <taxon>Glomerales</taxon>
        <taxon>Glomeraceae</taxon>
        <taxon>Rhizophagus</taxon>
    </lineage>
</organism>
<evidence type="ECO:0000313" key="2">
    <source>
        <dbReference type="Proteomes" id="UP000232688"/>
    </source>
</evidence>
<sequence>MITQEELIMKSAFSRLDELFGDTLQILDHMKVDSEYQEKLDHIIKVLKEQKLKVGELSNYIDDKMITASSTMKSNLFELNKIVLQLEEGLLEDYKKSTENDIDQYEALPLEKQQEQEESYHNKIDYLSAVKIRDNIKEMQEIINSLEK</sequence>
<gene>
    <name evidence="1" type="ORF">RhiirA1_481420</name>
</gene>
<dbReference type="VEuPathDB" id="FungiDB:RhiirA1_481420"/>
<evidence type="ECO:0000313" key="1">
    <source>
        <dbReference type="EMBL" id="PKC52471.1"/>
    </source>
</evidence>
<reference evidence="1 2" key="1">
    <citation type="submission" date="2017-10" db="EMBL/GenBank/DDBJ databases">
        <title>Extensive intraspecific genome diversity in a model arbuscular mycorrhizal fungus.</title>
        <authorList>
            <person name="Chen E.C.H."/>
            <person name="Morin E."/>
            <person name="Baudet D."/>
            <person name="Noel J."/>
            <person name="Ndikumana S."/>
            <person name="Charron P."/>
            <person name="St-Onge C."/>
            <person name="Giorgi J."/>
            <person name="Grigoriev I.V."/>
            <person name="Roux C."/>
            <person name="Martin F.M."/>
            <person name="Corradi N."/>
        </authorList>
    </citation>
    <scope>NUCLEOTIDE SEQUENCE [LARGE SCALE GENOMIC DNA]</scope>
    <source>
        <strain evidence="1 2">A1</strain>
    </source>
</reference>
<dbReference type="EMBL" id="LLXH01005704">
    <property type="protein sequence ID" value="PKC52471.1"/>
    <property type="molecule type" value="Genomic_DNA"/>
</dbReference>
<name>A0A2N0QN49_9GLOM</name>
<dbReference type="Proteomes" id="UP000232688">
    <property type="component" value="Unassembled WGS sequence"/>
</dbReference>
<accession>A0A2N0QN49</accession>